<dbReference type="AlphaFoldDB" id="Q6SZ06"/>
<evidence type="ECO:0000313" key="2">
    <source>
        <dbReference type="EMBL" id="AAR83229.1"/>
    </source>
</evidence>
<dbReference type="EMBL" id="AY445042">
    <property type="protein sequence ID" value="AAR83229.1"/>
    <property type="molecule type" value="Genomic_DNA"/>
</dbReference>
<protein>
    <submittedName>
        <fullName evidence="2">Hypothetical phage protein</fullName>
    </submittedName>
</protein>
<feature type="compositionally biased region" description="Low complexity" evidence="1">
    <location>
        <begin position="64"/>
        <end position="75"/>
    </location>
</feature>
<organism evidence="2">
    <name type="scientific">Streptococcus pyogenes</name>
    <dbReference type="NCBI Taxonomy" id="1314"/>
    <lineage>
        <taxon>Bacteria</taxon>
        <taxon>Bacillati</taxon>
        <taxon>Bacillota</taxon>
        <taxon>Bacilli</taxon>
        <taxon>Lactobacillales</taxon>
        <taxon>Streptococcaceae</taxon>
        <taxon>Streptococcus</taxon>
    </lineage>
</organism>
<feature type="region of interest" description="Disordered" evidence="1">
    <location>
        <begin position="52"/>
        <end position="83"/>
    </location>
</feature>
<name>Q6SZ06_STRPY</name>
<reference evidence="2" key="1">
    <citation type="journal article" date="2003" name="J. Infect. Dis.">
        <title>Structure and distribution of an unusual chimeric genetic element encoding macrolide resistance in phylogenetically diverse clones of group A Streptococcus.</title>
        <authorList>
            <person name="Banks D.J."/>
            <person name="Porcella S.F."/>
            <person name="Barbian K.D."/>
            <person name="Martin J.M."/>
            <person name="Musser J.M."/>
        </authorList>
    </citation>
    <scope>NUCLEOTIDE SEQUENCE</scope>
</reference>
<sequence length="126" mass="13790">MSSGGRAMRADELSRAIEKELEEYLHQTTETVVEAVDDVTDEAIATLKSTSPKRSGRYVRGWTSKETSSTSTGKTKTIHNRTPGLTHLLENGYAKQNGGRVSGRPHIGPVEQKAVQALEKKIRGNL</sequence>
<proteinExistence type="predicted"/>
<accession>Q6SZ06</accession>
<evidence type="ECO:0000256" key="1">
    <source>
        <dbReference type="SAM" id="MobiDB-lite"/>
    </source>
</evidence>